<sequence length="286" mass="32542">MLKNRSYEPNDGDVLYHYCKPETFLAIISNKKLRFSDLYSMNDFMELEWGRQVWRESKTDLIETCGEPLVHDIGECMQAAWIAGYPLATCLSTQGDVLSQWRAYAQDGRGYAIGFDAKRLVNLGARALRVTYDKEEQQAEIRGLVNAMYEVEKNGEPRDPQGFLHLCTGLAFDMAAFKSPAFSEEREVRLMRLANLTNGDRMFRLSDDFGPADDPDWYRAKVEFHLKESAPVPHLDIDFSRKNVNGAIVEVILGPKNSSLEVSVAAFLETNYIQDVKISRSIASYR</sequence>
<accession>A0A5E4RAL9</accession>
<proteinExistence type="predicted"/>
<name>A0A5E4RAL9_9BURK</name>
<dbReference type="EMBL" id="CABPSJ010000001">
    <property type="protein sequence ID" value="VVD60237.1"/>
    <property type="molecule type" value="Genomic_DNA"/>
</dbReference>
<gene>
    <name evidence="1" type="ORF">PCO31110_00062</name>
</gene>
<evidence type="ECO:0000313" key="2">
    <source>
        <dbReference type="Proteomes" id="UP000337189"/>
    </source>
</evidence>
<protein>
    <recommendedName>
        <fullName evidence="3">DUF2971 domain-containing protein</fullName>
    </recommendedName>
</protein>
<dbReference type="InterPro" id="IPR021352">
    <property type="entry name" value="DUF2971"/>
</dbReference>
<dbReference type="Pfam" id="PF11185">
    <property type="entry name" value="DUF2971"/>
    <property type="match status" value="1"/>
</dbReference>
<organism evidence="1 2">
    <name type="scientific">Pandoraea communis</name>
    <dbReference type="NCBI Taxonomy" id="2508297"/>
    <lineage>
        <taxon>Bacteria</taxon>
        <taxon>Pseudomonadati</taxon>
        <taxon>Pseudomonadota</taxon>
        <taxon>Betaproteobacteria</taxon>
        <taxon>Burkholderiales</taxon>
        <taxon>Burkholderiaceae</taxon>
        <taxon>Pandoraea</taxon>
    </lineage>
</organism>
<dbReference type="OrthoDB" id="8550178at2"/>
<evidence type="ECO:0000313" key="1">
    <source>
        <dbReference type="EMBL" id="VVD60237.1"/>
    </source>
</evidence>
<evidence type="ECO:0008006" key="3">
    <source>
        <dbReference type="Google" id="ProtNLM"/>
    </source>
</evidence>
<dbReference type="AlphaFoldDB" id="A0A5E4RAL9"/>
<dbReference type="RefSeq" id="WP_150689359.1">
    <property type="nucleotide sequence ID" value="NZ_CABPSJ010000001.1"/>
</dbReference>
<dbReference type="Proteomes" id="UP000337189">
    <property type="component" value="Unassembled WGS sequence"/>
</dbReference>
<reference evidence="1 2" key="1">
    <citation type="submission" date="2019-08" db="EMBL/GenBank/DDBJ databases">
        <authorList>
            <person name="Peeters C."/>
        </authorList>
    </citation>
    <scope>NUCLEOTIDE SEQUENCE [LARGE SCALE GENOMIC DNA]</scope>
    <source>
        <strain evidence="1 2">LMG 31110</strain>
    </source>
</reference>